<dbReference type="Proteomes" id="UP000015101">
    <property type="component" value="Unassembled WGS sequence"/>
</dbReference>
<dbReference type="Pfam" id="PF02822">
    <property type="entry name" value="Antistasin"/>
    <property type="match status" value="1"/>
</dbReference>
<accession>T1F389</accession>
<dbReference type="GO" id="GO:0004867">
    <property type="term" value="F:serine-type endopeptidase inhibitor activity"/>
    <property type="evidence" value="ECO:0007669"/>
    <property type="project" value="UniProtKB-KW"/>
</dbReference>
<dbReference type="SUPFAM" id="SSF57262">
    <property type="entry name" value="Leech antihemostatic proteins"/>
    <property type="match status" value="1"/>
</dbReference>
<reference evidence="8 10" key="2">
    <citation type="journal article" date="2013" name="Nature">
        <title>Insights into bilaterian evolution from three spiralian genomes.</title>
        <authorList>
            <person name="Simakov O."/>
            <person name="Marletaz F."/>
            <person name="Cho S.J."/>
            <person name="Edsinger-Gonzales E."/>
            <person name="Havlak P."/>
            <person name="Hellsten U."/>
            <person name="Kuo D.H."/>
            <person name="Larsson T."/>
            <person name="Lv J."/>
            <person name="Arendt D."/>
            <person name="Savage R."/>
            <person name="Osoegawa K."/>
            <person name="de Jong P."/>
            <person name="Grimwood J."/>
            <person name="Chapman J.A."/>
            <person name="Shapiro H."/>
            <person name="Aerts A."/>
            <person name="Otillar R.P."/>
            <person name="Terry A.Y."/>
            <person name="Boore J.L."/>
            <person name="Grigoriev I.V."/>
            <person name="Lindberg D.R."/>
            <person name="Seaver E.C."/>
            <person name="Weisblat D.A."/>
            <person name="Putnam N.H."/>
            <person name="Rokhsar D.S."/>
        </authorList>
    </citation>
    <scope>NUCLEOTIDE SEQUENCE</scope>
</reference>
<dbReference type="InParanoid" id="T1F389"/>
<keyword evidence="10" id="KW-1185">Reference proteome</keyword>
<evidence type="ECO:0000259" key="7">
    <source>
        <dbReference type="Pfam" id="PF02822"/>
    </source>
</evidence>
<keyword evidence="4" id="KW-0646">Protease inhibitor</keyword>
<reference evidence="9" key="3">
    <citation type="submission" date="2015-06" db="UniProtKB">
        <authorList>
            <consortium name="EnsemblMetazoa"/>
        </authorList>
    </citation>
    <scope>IDENTIFICATION</scope>
</reference>
<feature type="region of interest" description="Disordered" evidence="6">
    <location>
        <begin position="109"/>
        <end position="132"/>
    </location>
</feature>
<comment type="subcellular location">
    <subcellularLocation>
        <location evidence="1">Secreted</location>
    </subcellularLocation>
</comment>
<dbReference type="CTD" id="20203288"/>
<dbReference type="EMBL" id="AMQM01003615">
    <property type="status" value="NOT_ANNOTATED_CDS"/>
    <property type="molecule type" value="Genomic_DNA"/>
</dbReference>
<keyword evidence="5" id="KW-0722">Serine protease inhibitor</keyword>
<reference evidence="10" key="1">
    <citation type="submission" date="2012-12" db="EMBL/GenBank/DDBJ databases">
        <authorList>
            <person name="Hellsten U."/>
            <person name="Grimwood J."/>
            <person name="Chapman J.A."/>
            <person name="Shapiro H."/>
            <person name="Aerts A."/>
            <person name="Otillar R.P."/>
            <person name="Terry A.Y."/>
            <person name="Boore J.L."/>
            <person name="Simakov O."/>
            <person name="Marletaz F."/>
            <person name="Cho S.-J."/>
            <person name="Edsinger-Gonzales E."/>
            <person name="Havlak P."/>
            <person name="Kuo D.-H."/>
            <person name="Larsson T."/>
            <person name="Lv J."/>
            <person name="Arendt D."/>
            <person name="Savage R."/>
            <person name="Osoegawa K."/>
            <person name="de Jong P."/>
            <person name="Lindberg D.R."/>
            <person name="Seaver E.C."/>
            <person name="Weisblat D.A."/>
            <person name="Putnam N.H."/>
            <person name="Grigoriev I.V."/>
            <person name="Rokhsar D.S."/>
        </authorList>
    </citation>
    <scope>NUCLEOTIDE SEQUENCE</scope>
</reference>
<dbReference type="InterPro" id="IPR011061">
    <property type="entry name" value="Hirudin/antistatin"/>
</dbReference>
<dbReference type="EnsemblMetazoa" id="HelroT170617">
    <property type="protein sequence ID" value="HelroP170617"/>
    <property type="gene ID" value="HelroG170617"/>
</dbReference>
<proteinExistence type="inferred from homology"/>
<evidence type="ECO:0000256" key="1">
    <source>
        <dbReference type="ARBA" id="ARBA00004613"/>
    </source>
</evidence>
<dbReference type="InterPro" id="IPR004094">
    <property type="entry name" value="Antistasin-like"/>
</dbReference>
<gene>
    <name evidence="9" type="primary">20203288</name>
    <name evidence="8" type="ORF">HELRODRAFT_170617</name>
</gene>
<dbReference type="GO" id="GO:0005576">
    <property type="term" value="C:extracellular region"/>
    <property type="evidence" value="ECO:0007669"/>
    <property type="project" value="UniProtKB-SubCell"/>
</dbReference>
<dbReference type="EMBL" id="KB096222">
    <property type="protein sequence ID" value="ESO07288.1"/>
    <property type="molecule type" value="Genomic_DNA"/>
</dbReference>
<evidence type="ECO:0000313" key="9">
    <source>
        <dbReference type="EnsemblMetazoa" id="HelroP170617"/>
    </source>
</evidence>
<dbReference type="Gene3D" id="2.10.22.10">
    <property type="entry name" value="Antistasin, domain 1"/>
    <property type="match status" value="1"/>
</dbReference>
<dbReference type="RefSeq" id="XP_009014666.1">
    <property type="nucleotide sequence ID" value="XM_009016418.1"/>
</dbReference>
<evidence type="ECO:0000313" key="10">
    <source>
        <dbReference type="Proteomes" id="UP000015101"/>
    </source>
</evidence>
<evidence type="ECO:0000256" key="2">
    <source>
        <dbReference type="ARBA" id="ARBA00008768"/>
    </source>
</evidence>
<evidence type="ECO:0000256" key="3">
    <source>
        <dbReference type="ARBA" id="ARBA00022525"/>
    </source>
</evidence>
<comment type="similarity">
    <text evidence="2">Belongs to the protease inhibitor I15 (antistasin) family.</text>
</comment>
<organism evidence="9 10">
    <name type="scientific">Helobdella robusta</name>
    <name type="common">Californian leech</name>
    <dbReference type="NCBI Taxonomy" id="6412"/>
    <lineage>
        <taxon>Eukaryota</taxon>
        <taxon>Metazoa</taxon>
        <taxon>Spiralia</taxon>
        <taxon>Lophotrochozoa</taxon>
        <taxon>Annelida</taxon>
        <taxon>Clitellata</taxon>
        <taxon>Hirudinea</taxon>
        <taxon>Rhynchobdellida</taxon>
        <taxon>Glossiphoniidae</taxon>
        <taxon>Helobdella</taxon>
    </lineage>
</organism>
<dbReference type="GeneID" id="20203288"/>
<sequence length="132" mass="14672">MCALYCEYGFEVVDGCQERLKKSAGNICVIGTVNTVLKLWMGVQCAAADRRRGSPVPPGSRRLHVQIASQRMHSFGVCGKFNCKLRCPNGYQVHKGCAICRCSSFPRSPFPSDDDDEDDRDQTHADGQWNDV</sequence>
<name>T1F389_HELRO</name>
<evidence type="ECO:0000256" key="6">
    <source>
        <dbReference type="SAM" id="MobiDB-lite"/>
    </source>
</evidence>
<keyword evidence="3" id="KW-0964">Secreted</keyword>
<evidence type="ECO:0000256" key="4">
    <source>
        <dbReference type="ARBA" id="ARBA00022690"/>
    </source>
</evidence>
<evidence type="ECO:0000313" key="8">
    <source>
        <dbReference type="EMBL" id="ESO07288.1"/>
    </source>
</evidence>
<evidence type="ECO:0000256" key="5">
    <source>
        <dbReference type="ARBA" id="ARBA00022900"/>
    </source>
</evidence>
<feature type="domain" description="Antistasin-like" evidence="7">
    <location>
        <begin position="78"/>
        <end position="102"/>
    </location>
</feature>
<dbReference type="HOGENOM" id="CLU_1919301_0_0_1"/>
<dbReference type="KEGG" id="hro:HELRODRAFT_170617"/>
<dbReference type="AlphaFoldDB" id="T1F389"/>
<protein>
    <recommendedName>
        <fullName evidence="7">Antistasin-like domain-containing protein</fullName>
    </recommendedName>
</protein>